<dbReference type="Proteomes" id="UP000054324">
    <property type="component" value="Unassembled WGS sequence"/>
</dbReference>
<evidence type="ECO:0000256" key="1">
    <source>
        <dbReference type="SAM" id="MobiDB-lite"/>
    </source>
</evidence>
<organism evidence="3 4">
    <name type="scientific">Opisthorchis viverrini</name>
    <name type="common">Southeast Asian liver fluke</name>
    <dbReference type="NCBI Taxonomy" id="6198"/>
    <lineage>
        <taxon>Eukaryota</taxon>
        <taxon>Metazoa</taxon>
        <taxon>Spiralia</taxon>
        <taxon>Lophotrochozoa</taxon>
        <taxon>Platyhelminthes</taxon>
        <taxon>Trematoda</taxon>
        <taxon>Digenea</taxon>
        <taxon>Opisthorchiida</taxon>
        <taxon>Opisthorchiata</taxon>
        <taxon>Opisthorchiidae</taxon>
        <taxon>Opisthorchis</taxon>
    </lineage>
</organism>
<dbReference type="OrthoDB" id="6264499at2759"/>
<keyword evidence="4" id="KW-1185">Reference proteome</keyword>
<dbReference type="CTD" id="20323571"/>
<feature type="region of interest" description="Disordered" evidence="1">
    <location>
        <begin position="282"/>
        <end position="305"/>
    </location>
</feature>
<feature type="transmembrane region" description="Helical" evidence="2">
    <location>
        <begin position="29"/>
        <end position="52"/>
    </location>
</feature>
<dbReference type="RefSeq" id="XP_009173713.1">
    <property type="nucleotide sequence ID" value="XM_009175449.1"/>
</dbReference>
<name>A0A074ZAC0_OPIVI</name>
<accession>A0A074ZAC0</accession>
<protein>
    <submittedName>
        <fullName evidence="3">Uncharacterized protein</fullName>
    </submittedName>
</protein>
<keyword evidence="2" id="KW-1133">Transmembrane helix</keyword>
<gene>
    <name evidence="3" type="ORF">T265_09402</name>
</gene>
<sequence length="760" mass="85454">MRAMKSNVPYLPGVTETESNISTKTAVEILLVVVGSVLLVLFALFGLSTVVTRSTWWYRRRRTYLRRLDHAGRCENIPLEDKLFHYTSYILESMSFTSGESDADTKKISLRTKLGAKSATRDECQQPALPLRFQPEKLYGTVSTVHRDNLRKKSWSSLTVQPSISSSRRASMVDSLLHNTASPNTKTLSKVTASTQLSSTQACPRKASEKRWNINELPQIDITCVYDESEVEATADSYENIATSSRPNVRENLTVTLPARRASSTNFELLNTRSERKLSITEDSVQRTATNAHSDVESNPSDLHPRAKKHSFGYVLSKKRPSLREVIQRGSFFWPDQAHSGTLKVEMDEVTKSFTAGILAKPEKATGSEESITSLTEEQDQPKLPSTPLTLENGDFVGVIALGLAVDGSTSLTPSKLRIQLLAARGLKPQRPWQKSTYNLRCICHDSDTTQHASVQFKEADLKILRARKNFEVSFDWTSQSDSYGELQIQLFENYSKWSGEKDHYLGSVIIPLRDISMNKPSWYKIVPAYPIIRIKADVLVSLCQRPLEGLLSIGVHEIRNIDFEAYGPWDLENFKQELKHRQIEVAVHACLFHEGHLSKSRKSIFLQRPGYRPVRSRRASVSMTLASKISADSEPTTSDVPFNRLVGGEHFLQFSLPATKKSFGKLQLSDYGVALFFFSKLLVVDRLPLECVRQLRSVGVSEAKYLNAIGECFIGDQAAQLENRKQHGLVPKFDIPSSSLWSEVSIHGSSRVYQWLSVE</sequence>
<reference evidence="3 4" key="1">
    <citation type="submission" date="2013-11" db="EMBL/GenBank/DDBJ databases">
        <title>Opisthorchis viverrini - life in the bile duct.</title>
        <authorList>
            <person name="Young N.D."/>
            <person name="Nagarajan N."/>
            <person name="Lin S.J."/>
            <person name="Korhonen P.K."/>
            <person name="Jex A.R."/>
            <person name="Hall R.S."/>
            <person name="Safavi-Hemami H."/>
            <person name="Kaewkong W."/>
            <person name="Bertrand D."/>
            <person name="Gao S."/>
            <person name="Seet Q."/>
            <person name="Wongkham S."/>
            <person name="Teh B.T."/>
            <person name="Wongkham C."/>
            <person name="Intapan P.M."/>
            <person name="Maleewong W."/>
            <person name="Yang X."/>
            <person name="Hu M."/>
            <person name="Wang Z."/>
            <person name="Hofmann A."/>
            <person name="Sternberg P.W."/>
            <person name="Tan P."/>
            <person name="Wang J."/>
            <person name="Gasser R.B."/>
        </authorList>
    </citation>
    <scope>NUCLEOTIDE SEQUENCE [LARGE SCALE GENOMIC DNA]</scope>
</reference>
<dbReference type="GeneID" id="20323571"/>
<dbReference type="KEGG" id="ovi:T265_09402"/>
<keyword evidence="2" id="KW-0812">Transmembrane</keyword>
<keyword evidence="2" id="KW-0472">Membrane</keyword>
<evidence type="ECO:0000256" key="2">
    <source>
        <dbReference type="SAM" id="Phobius"/>
    </source>
</evidence>
<feature type="region of interest" description="Disordered" evidence="1">
    <location>
        <begin position="362"/>
        <end position="388"/>
    </location>
</feature>
<proteinExistence type="predicted"/>
<feature type="compositionally biased region" description="Polar residues" evidence="1">
    <location>
        <begin position="282"/>
        <end position="301"/>
    </location>
</feature>
<evidence type="ECO:0000313" key="3">
    <source>
        <dbReference type="EMBL" id="KER22537.1"/>
    </source>
</evidence>
<evidence type="ECO:0000313" key="4">
    <source>
        <dbReference type="Proteomes" id="UP000054324"/>
    </source>
</evidence>
<dbReference type="AlphaFoldDB" id="A0A074ZAC0"/>
<dbReference type="EMBL" id="KL596893">
    <property type="protein sequence ID" value="KER22537.1"/>
    <property type="molecule type" value="Genomic_DNA"/>
</dbReference>